<dbReference type="InterPro" id="IPR000924">
    <property type="entry name" value="Glu/Gln-tRNA-synth"/>
</dbReference>
<evidence type="ECO:0000256" key="1">
    <source>
        <dbReference type="ARBA" id="ARBA00022598"/>
    </source>
</evidence>
<dbReference type="AlphaFoldDB" id="A0A6S6QPS8"/>
<dbReference type="GO" id="GO:0005829">
    <property type="term" value="C:cytosol"/>
    <property type="evidence" value="ECO:0007669"/>
    <property type="project" value="TreeGrafter"/>
</dbReference>
<keyword evidence="4" id="KW-0862">Zinc</keyword>
<dbReference type="KEGG" id="tso:IZ6_01070"/>
<keyword evidence="2" id="KW-0479">Metal-binding</keyword>
<evidence type="ECO:0000256" key="4">
    <source>
        <dbReference type="ARBA" id="ARBA00022833"/>
    </source>
</evidence>
<dbReference type="GO" id="GO:0004818">
    <property type="term" value="F:glutamate-tRNA ligase activity"/>
    <property type="evidence" value="ECO:0007669"/>
    <property type="project" value="TreeGrafter"/>
</dbReference>
<name>A0A6S6QPS8_9HYPH</name>
<dbReference type="InterPro" id="IPR001412">
    <property type="entry name" value="aa-tRNA-synth_I_CS"/>
</dbReference>
<evidence type="ECO:0000256" key="5">
    <source>
        <dbReference type="ARBA" id="ARBA00022840"/>
    </source>
</evidence>
<keyword evidence="5 7" id="KW-0067">ATP-binding</keyword>
<dbReference type="PANTHER" id="PTHR43311">
    <property type="entry name" value="GLUTAMATE--TRNA LIGASE"/>
    <property type="match status" value="1"/>
</dbReference>
<dbReference type="InterPro" id="IPR049940">
    <property type="entry name" value="GluQ/Sye"/>
</dbReference>
<dbReference type="Proteomes" id="UP000515317">
    <property type="component" value="Chromosome"/>
</dbReference>
<feature type="domain" description="Glutamyl/glutaminyl-tRNA synthetase class Ib catalytic" evidence="8">
    <location>
        <begin position="3"/>
        <end position="267"/>
    </location>
</feature>
<evidence type="ECO:0000313" key="9">
    <source>
        <dbReference type="EMBL" id="BCJ89372.1"/>
    </source>
</evidence>
<evidence type="ECO:0000313" key="10">
    <source>
        <dbReference type="Proteomes" id="UP000515317"/>
    </source>
</evidence>
<evidence type="ECO:0000256" key="2">
    <source>
        <dbReference type="ARBA" id="ARBA00022723"/>
    </source>
</evidence>
<evidence type="ECO:0000259" key="8">
    <source>
        <dbReference type="Pfam" id="PF00749"/>
    </source>
</evidence>
<gene>
    <name evidence="9" type="primary">gltX2</name>
    <name evidence="9" type="ORF">IZ6_01070</name>
</gene>
<dbReference type="SUPFAM" id="SSF52374">
    <property type="entry name" value="Nucleotidylyl transferase"/>
    <property type="match status" value="1"/>
</dbReference>
<dbReference type="PROSITE" id="PS00178">
    <property type="entry name" value="AA_TRNA_LIGASE_I"/>
    <property type="match status" value="1"/>
</dbReference>
<dbReference type="GO" id="GO:0006424">
    <property type="term" value="P:glutamyl-tRNA aminoacylation"/>
    <property type="evidence" value="ECO:0007669"/>
    <property type="project" value="TreeGrafter"/>
</dbReference>
<organism evidence="9 10">
    <name type="scientific">Terrihabitans soli</name>
    <dbReference type="NCBI Taxonomy" id="708113"/>
    <lineage>
        <taxon>Bacteria</taxon>
        <taxon>Pseudomonadati</taxon>
        <taxon>Pseudomonadota</taxon>
        <taxon>Alphaproteobacteria</taxon>
        <taxon>Hyphomicrobiales</taxon>
        <taxon>Terrihabitans</taxon>
    </lineage>
</organism>
<keyword evidence="7" id="KW-0648">Protein biosynthesis</keyword>
<dbReference type="PRINTS" id="PR00987">
    <property type="entry name" value="TRNASYNTHGLU"/>
</dbReference>
<dbReference type="PANTHER" id="PTHR43311:SF1">
    <property type="entry name" value="GLUTAMYL-Q TRNA(ASP) SYNTHETASE"/>
    <property type="match status" value="1"/>
</dbReference>
<dbReference type="InterPro" id="IPR014729">
    <property type="entry name" value="Rossmann-like_a/b/a_fold"/>
</dbReference>
<protein>
    <submittedName>
        <fullName evidence="9">tRNA glutamyl-Q(34) synthetase GluQRS</fullName>
    </submittedName>
</protein>
<keyword evidence="1 7" id="KW-0436">Ligase</keyword>
<evidence type="ECO:0000256" key="7">
    <source>
        <dbReference type="RuleBase" id="RU363037"/>
    </source>
</evidence>
<keyword evidence="10" id="KW-1185">Reference proteome</keyword>
<proteinExistence type="inferred from homology"/>
<dbReference type="InterPro" id="IPR020058">
    <property type="entry name" value="Glu/Gln-tRNA-synth_Ib_cat-dom"/>
</dbReference>
<evidence type="ECO:0000256" key="6">
    <source>
        <dbReference type="ARBA" id="ARBA00023146"/>
    </source>
</evidence>
<dbReference type="GO" id="GO:0005524">
    <property type="term" value="F:ATP binding"/>
    <property type="evidence" value="ECO:0007669"/>
    <property type="project" value="UniProtKB-KW"/>
</dbReference>
<keyword evidence="3 7" id="KW-0547">Nucleotide-binding</keyword>
<accession>A0A6S6QPS8</accession>
<comment type="similarity">
    <text evidence="7">Belongs to the class-I aminoacyl-tRNA synthetase family.</text>
</comment>
<keyword evidence="6 7" id="KW-0030">Aminoacyl-tRNA synthetase</keyword>
<evidence type="ECO:0000256" key="3">
    <source>
        <dbReference type="ARBA" id="ARBA00022741"/>
    </source>
</evidence>
<sequence>MFRFAPSPNGQLHLGHALSALLNRDLAREADGRFLVRIEDIDPGRSLPSFEAQILDDLAWLGLDWEKPVRRQSEHLGTHEKALDELNRRGLLFPCFCSRGAVKAALPKGAAVDPDGAPIYPGTCRELSAGDRARHIRNGDPYVLRLNMQKALAEIGRPLTWTEIGPDGKAKEIEADPTAWGDVVLARRDVRTSYHLAVVIDDDAQNVSHVVRGKDLYHATSVHRVLQTLLDLRAPVYRHHRLILDKAGKKLSKSEGAESLRTLRSNGKAPADIRKLIGI</sequence>
<dbReference type="NCBIfam" id="NF004315">
    <property type="entry name" value="PRK05710.1-4"/>
    <property type="match status" value="1"/>
</dbReference>
<dbReference type="EMBL" id="AP023361">
    <property type="protein sequence ID" value="BCJ89372.1"/>
    <property type="molecule type" value="Genomic_DNA"/>
</dbReference>
<dbReference type="Gene3D" id="3.40.50.620">
    <property type="entry name" value="HUPs"/>
    <property type="match status" value="1"/>
</dbReference>
<reference evidence="9 10" key="1">
    <citation type="submission" date="2020-08" db="EMBL/GenBank/DDBJ databases">
        <title>Genome sequence of Rhizobiales bacterium strain IZ6.</title>
        <authorList>
            <person name="Nakai R."/>
            <person name="Naganuma T."/>
        </authorList>
    </citation>
    <scope>NUCLEOTIDE SEQUENCE [LARGE SCALE GENOMIC DNA]</scope>
    <source>
        <strain evidence="9 10">IZ6</strain>
    </source>
</reference>
<dbReference type="Pfam" id="PF00749">
    <property type="entry name" value="tRNA-synt_1c"/>
    <property type="match status" value="1"/>
</dbReference>